<dbReference type="Pfam" id="PF00356">
    <property type="entry name" value="LacI"/>
    <property type="match status" value="1"/>
</dbReference>
<dbReference type="GO" id="GO:0000976">
    <property type="term" value="F:transcription cis-regulatory region binding"/>
    <property type="evidence" value="ECO:0007669"/>
    <property type="project" value="TreeGrafter"/>
</dbReference>
<dbReference type="CDD" id="cd19977">
    <property type="entry name" value="PBP1_EndR-like"/>
    <property type="match status" value="1"/>
</dbReference>
<proteinExistence type="predicted"/>
<dbReference type="RefSeq" id="WP_188499101.1">
    <property type="nucleotide sequence ID" value="NZ_BMFV01000046.1"/>
</dbReference>
<dbReference type="InterPro" id="IPR000843">
    <property type="entry name" value="HTH_LacI"/>
</dbReference>
<dbReference type="SUPFAM" id="SSF47413">
    <property type="entry name" value="lambda repressor-like DNA-binding domains"/>
    <property type="match status" value="1"/>
</dbReference>
<evidence type="ECO:0000256" key="1">
    <source>
        <dbReference type="ARBA" id="ARBA00022491"/>
    </source>
</evidence>
<comment type="caution">
    <text evidence="6">The sequence shown here is derived from an EMBL/GenBank/DDBJ whole genome shotgun (WGS) entry which is preliminary data.</text>
</comment>
<reference evidence="6" key="2">
    <citation type="submission" date="2020-09" db="EMBL/GenBank/DDBJ databases">
        <authorList>
            <person name="Sun Q."/>
            <person name="Zhou Y."/>
        </authorList>
    </citation>
    <scope>NUCLEOTIDE SEQUENCE</scope>
    <source>
        <strain evidence="6">CGMCC 1.12777</strain>
    </source>
</reference>
<dbReference type="SUPFAM" id="SSF53822">
    <property type="entry name" value="Periplasmic binding protein-like I"/>
    <property type="match status" value="1"/>
</dbReference>
<dbReference type="Pfam" id="PF13377">
    <property type="entry name" value="Peripla_BP_3"/>
    <property type="match status" value="1"/>
</dbReference>
<dbReference type="PANTHER" id="PTHR30146">
    <property type="entry name" value="LACI-RELATED TRANSCRIPTIONAL REPRESSOR"/>
    <property type="match status" value="1"/>
</dbReference>
<dbReference type="Gene3D" id="1.10.260.40">
    <property type="entry name" value="lambda repressor-like DNA-binding domains"/>
    <property type="match status" value="1"/>
</dbReference>
<dbReference type="InterPro" id="IPR010982">
    <property type="entry name" value="Lambda_DNA-bd_dom_sf"/>
</dbReference>
<dbReference type="EMBL" id="BMFV01000046">
    <property type="protein sequence ID" value="GGH88048.1"/>
    <property type="molecule type" value="Genomic_DNA"/>
</dbReference>
<dbReference type="InterPro" id="IPR028082">
    <property type="entry name" value="Peripla_BP_I"/>
</dbReference>
<keyword evidence="3" id="KW-0238">DNA-binding</keyword>
<keyword evidence="4" id="KW-0804">Transcription</keyword>
<name>A0A8J3A1S9_9BACL</name>
<evidence type="ECO:0000256" key="4">
    <source>
        <dbReference type="ARBA" id="ARBA00023163"/>
    </source>
</evidence>
<dbReference type="CDD" id="cd01392">
    <property type="entry name" value="HTH_LacI"/>
    <property type="match status" value="1"/>
</dbReference>
<dbReference type="Proteomes" id="UP000656813">
    <property type="component" value="Unassembled WGS sequence"/>
</dbReference>
<protein>
    <submittedName>
        <fullName evidence="6">LacI family transcriptional regulator</fullName>
    </submittedName>
</protein>
<gene>
    <name evidence="6" type="ORF">GCM10007096_39470</name>
</gene>
<keyword evidence="7" id="KW-1185">Reference proteome</keyword>
<keyword evidence="1" id="KW-0678">Repressor</keyword>
<keyword evidence="2" id="KW-0805">Transcription regulation</keyword>
<evidence type="ECO:0000313" key="6">
    <source>
        <dbReference type="EMBL" id="GGH88048.1"/>
    </source>
</evidence>
<evidence type="ECO:0000259" key="5">
    <source>
        <dbReference type="PROSITE" id="PS50932"/>
    </source>
</evidence>
<feature type="domain" description="HTH lacI-type" evidence="5">
    <location>
        <begin position="4"/>
        <end position="59"/>
    </location>
</feature>
<dbReference type="PANTHER" id="PTHR30146:SF148">
    <property type="entry name" value="HTH-TYPE TRANSCRIPTIONAL REPRESSOR PURR-RELATED"/>
    <property type="match status" value="1"/>
</dbReference>
<evidence type="ECO:0000256" key="2">
    <source>
        <dbReference type="ARBA" id="ARBA00023015"/>
    </source>
</evidence>
<dbReference type="SMART" id="SM00354">
    <property type="entry name" value="HTH_LACI"/>
    <property type="match status" value="1"/>
</dbReference>
<organism evidence="6 7">
    <name type="scientific">Pullulanibacillus pueri</name>
    <dbReference type="NCBI Taxonomy" id="1437324"/>
    <lineage>
        <taxon>Bacteria</taxon>
        <taxon>Bacillati</taxon>
        <taxon>Bacillota</taxon>
        <taxon>Bacilli</taxon>
        <taxon>Bacillales</taxon>
        <taxon>Sporolactobacillaceae</taxon>
        <taxon>Pullulanibacillus</taxon>
    </lineage>
</organism>
<dbReference type="AlphaFoldDB" id="A0A8J3A1S9"/>
<dbReference type="PROSITE" id="PS00356">
    <property type="entry name" value="HTH_LACI_1"/>
    <property type="match status" value="1"/>
</dbReference>
<evidence type="ECO:0000256" key="3">
    <source>
        <dbReference type="ARBA" id="ARBA00023125"/>
    </source>
</evidence>
<accession>A0A8J3A1S9</accession>
<dbReference type="PROSITE" id="PS50932">
    <property type="entry name" value="HTH_LACI_2"/>
    <property type="match status" value="1"/>
</dbReference>
<dbReference type="Gene3D" id="3.40.50.2300">
    <property type="match status" value="2"/>
</dbReference>
<sequence>MKRPTMADVARHANVSKSTVSQYLNKRYHYMGEETKLRIEKAIQTLGYEANVLARSLKQKKTSTIGVIVANILHVFSTQIIRAIEDVCHEHDFHVIVCNADDDPAKEKKYIQMLRAKQVDGFIVFPTGENKALYEDLLQEDYPLIFIDRLVEGVAVDAFLLDNHAAVQLAVDHFLSKGHERIGIITTSLIHHVTPRVERMDAFGEILKHQAITFGRAYQRGLETRDIKAGLMEMLALEEPPTAILAGNDLALIEILKAVKAYKLRIPEDFALIGIDDIPFAGLFDPPLTTIAQPTFRMGKEAADLLIHKINGVEDLKSSQIHRFPPRLIQRASC</sequence>
<reference evidence="6" key="1">
    <citation type="journal article" date="2014" name="Int. J. Syst. Evol. Microbiol.">
        <title>Complete genome sequence of Corynebacterium casei LMG S-19264T (=DSM 44701T), isolated from a smear-ripened cheese.</title>
        <authorList>
            <consortium name="US DOE Joint Genome Institute (JGI-PGF)"/>
            <person name="Walter F."/>
            <person name="Albersmeier A."/>
            <person name="Kalinowski J."/>
            <person name="Ruckert C."/>
        </authorList>
    </citation>
    <scope>NUCLEOTIDE SEQUENCE</scope>
    <source>
        <strain evidence="6">CGMCC 1.12777</strain>
    </source>
</reference>
<evidence type="ECO:0000313" key="7">
    <source>
        <dbReference type="Proteomes" id="UP000656813"/>
    </source>
</evidence>
<dbReference type="GO" id="GO:0003700">
    <property type="term" value="F:DNA-binding transcription factor activity"/>
    <property type="evidence" value="ECO:0007669"/>
    <property type="project" value="TreeGrafter"/>
</dbReference>
<dbReference type="InterPro" id="IPR046335">
    <property type="entry name" value="LacI/GalR-like_sensor"/>
</dbReference>